<feature type="region of interest" description="Disordered" evidence="1">
    <location>
        <begin position="137"/>
        <end position="159"/>
    </location>
</feature>
<dbReference type="STRING" id="8355.A0A1L8EV16"/>
<dbReference type="SUPFAM" id="SSF47769">
    <property type="entry name" value="SAM/Pointed domain"/>
    <property type="match status" value="1"/>
</dbReference>
<dbReference type="InterPro" id="IPR001660">
    <property type="entry name" value="SAM"/>
</dbReference>
<evidence type="ECO:0000256" key="1">
    <source>
        <dbReference type="SAM" id="MobiDB-lite"/>
    </source>
</evidence>
<feature type="compositionally biased region" description="Polar residues" evidence="1">
    <location>
        <begin position="79"/>
        <end position="95"/>
    </location>
</feature>
<evidence type="ECO:0000313" key="6">
    <source>
        <dbReference type="Xenbase" id="XB-GENE-6488962"/>
    </source>
</evidence>
<dbReference type="PaxDb" id="8355-A0A1L8EV16"/>
<feature type="domain" description="SAM" evidence="2">
    <location>
        <begin position="12"/>
        <end position="57"/>
    </location>
</feature>
<dbReference type="PROSITE" id="PS50105">
    <property type="entry name" value="SAM_DOMAIN"/>
    <property type="match status" value="1"/>
</dbReference>
<dbReference type="InterPro" id="IPR013761">
    <property type="entry name" value="SAM/pointed_sf"/>
</dbReference>
<dbReference type="KEGG" id="xla:108701213"/>
<dbReference type="GO" id="GO:0005737">
    <property type="term" value="C:cytoplasm"/>
    <property type="evidence" value="ECO:0000318"/>
    <property type="project" value="GO_Central"/>
</dbReference>
<feature type="compositionally biased region" description="Polar residues" evidence="1">
    <location>
        <begin position="190"/>
        <end position="201"/>
    </location>
</feature>
<organism evidence="3 5">
    <name type="scientific">Xenopus laevis</name>
    <name type="common">African clawed frog</name>
    <dbReference type="NCBI Taxonomy" id="8355"/>
    <lineage>
        <taxon>Eukaryota</taxon>
        <taxon>Metazoa</taxon>
        <taxon>Chordata</taxon>
        <taxon>Craniata</taxon>
        <taxon>Vertebrata</taxon>
        <taxon>Euteleostomi</taxon>
        <taxon>Amphibia</taxon>
        <taxon>Batrachia</taxon>
        <taxon>Anura</taxon>
        <taxon>Pipoidea</taxon>
        <taxon>Pipidae</taxon>
        <taxon>Xenopodinae</taxon>
        <taxon>Xenopus</taxon>
        <taxon>Xenopus</taxon>
    </lineage>
</organism>
<feature type="compositionally biased region" description="Polar residues" evidence="1">
    <location>
        <begin position="104"/>
        <end position="116"/>
    </location>
</feature>
<dbReference type="Proteomes" id="UP000186698">
    <property type="component" value="Chromosome 9_10L"/>
</dbReference>
<dbReference type="RefSeq" id="XP_018091031.1">
    <property type="nucleotide sequence ID" value="XM_018235542.2"/>
</dbReference>
<dbReference type="GeneID" id="108701213"/>
<evidence type="ECO:0000313" key="5">
    <source>
        <dbReference type="RefSeq" id="XP_041432149.1"/>
    </source>
</evidence>
<accession>A0A1L8EV16</accession>
<dbReference type="Bgee" id="108701213">
    <property type="expression patterns" value="Expressed in muscle tissue and 14 other cell types or tissues"/>
</dbReference>
<dbReference type="Xenbase" id="XB-GENE-6488962">
    <property type="gene designation" value="XB5880825.L"/>
</dbReference>
<keyword evidence="3" id="KW-1185">Reference proteome</keyword>
<dbReference type="OrthoDB" id="2337140at2759"/>
<proteinExistence type="predicted"/>
<gene>
    <name evidence="4 5 6" type="primary">XB5880825.L</name>
</gene>
<dbReference type="CTD" id="108701213"/>
<feature type="region of interest" description="Disordered" evidence="1">
    <location>
        <begin position="77"/>
        <end position="116"/>
    </location>
</feature>
<dbReference type="RefSeq" id="XP_041432149.1">
    <property type="nucleotide sequence ID" value="XM_041576215.1"/>
</dbReference>
<reference evidence="4 5" key="1">
    <citation type="submission" date="2025-04" db="UniProtKB">
        <authorList>
            <consortium name="RefSeq"/>
        </authorList>
    </citation>
    <scope>IDENTIFICATION</scope>
    <source>
        <strain evidence="4 5">J_2021</strain>
        <tissue evidence="4 5">Erythrocytes</tissue>
    </source>
</reference>
<dbReference type="Pfam" id="PF00536">
    <property type="entry name" value="SAM_1"/>
    <property type="match status" value="1"/>
</dbReference>
<feature type="compositionally biased region" description="Polar residues" evidence="1">
    <location>
        <begin position="149"/>
        <end position="159"/>
    </location>
</feature>
<dbReference type="PANTHER" id="PTHR16155">
    <property type="entry name" value="DED DOMAIN-CONTAINING PROTEIN"/>
    <property type="match status" value="1"/>
</dbReference>
<evidence type="ECO:0000259" key="2">
    <source>
        <dbReference type="PROSITE" id="PS50105"/>
    </source>
</evidence>
<feature type="region of interest" description="Disordered" evidence="1">
    <location>
        <begin position="175"/>
        <end position="201"/>
    </location>
</feature>
<name>A0A1L8EV16_XENLA</name>
<protein>
    <submittedName>
        <fullName evidence="4">Sterile alpha motif domain-containing protein 9-like</fullName>
    </submittedName>
</protein>
<evidence type="ECO:0000313" key="3">
    <source>
        <dbReference type="Proteomes" id="UP000186698"/>
    </source>
</evidence>
<dbReference type="SMART" id="SM00454">
    <property type="entry name" value="SAM"/>
    <property type="match status" value="1"/>
</dbReference>
<dbReference type="Gene3D" id="1.10.150.50">
    <property type="entry name" value="Transcription Factor, Ets-1"/>
    <property type="match status" value="1"/>
</dbReference>
<sequence>MEEYRKLPLDDWTEEHVRDWLCSIRLKKEYTDKLFEEEVTGPALREIKHEFLKTIGMKEGQIQLLISKRDKLLLEQKSTEPGSPSQNTQASSSHQELIARGKASVQTPTDSSSNLKLTTTIPTDVVQVPSTLASSSNQELIEKGKASVQPPTDSSSILKVTSTIPTDVVQVPSTLASSTNQEPIEKGKASAQTHTDSSSSLEITTPTDAVQVPSSLTNSCSMPELPLQSETPKEQHNIDLLRACNPLGSTKDLAISLSLSSFRPFDKEVDNFKYVKNNVLSPETGAIDLIEPCHEYKSLSTAAKLDRLRLGTKFAYEVLRFGCACLNTRTNGTIHFGIVDSKEDKSYQHGQIVGIPVHDKDWFVDALDCIEKVFTQNDAARDCIRPPKFIEVIERDCEEQRFVIEVDIVPDFNLVKGKAFQVGLPKFNGKSNKVLLEKKAMYRRVGAKSEPVLEDDMVQFIQGLQDVDLKRQRAESKRNCDIMPPENLGRKISVLLTNGKQYLDDSLRYILVTNECEENNLKHINFLMRMRILCVFDFDPDSDSRGLCSTYKKHHATNIHSLKSFSTESGLSTKELKKNLSMVNQTTWIFCNGRSNYRGGDETCDENTWIRTKRKYLKKVISLFCDEILPKGYFTVIFLLLSRVEKPIVETFQEFYTELNGVENIMCIAENKEHYEKWASLAQVSCPKEILEQRSVVGMQLSHLDATVQSLFPFSCKNRRLPVSTKGVCVLETPDEERMHTLEILCENECSDLNVDSLTEQQIQEIESTFYRGGKIRWKHFWLAEQKKCEDIIHRDACVEVEDILENILHANLIRIPVARIKVVHHPGSGGSTVARQILWKKKKYLRCAVVKPSCSVSMVCEHAIRLREYDETEVNQCLPVLLLIEDRDEEYIDDLRDELTKAMACKKPCFILLSCKRSNCPEMQYKSSPLATVAITHKLSDKEKNEFAAKVKTLEKQFRPEFIITFVLMSKEFEARYVTDFVEHVMLGVEQSSDVTRLMTYVALLNSYVENSFLSLSHCEAFLGLDAHTKGQSELRQHNFNSCLSEQARLIFIELVEPMSWISSIHIIHPLVAKEVLKQLSGNCPQSKIAMDLLGENVLFTHRFGREEFLRFTRDLFFRRHKISRGDTVDTFLSPLIEHVLEIEPEKQKAIDLLKAAYERFDKDPLFAQQLARLHYKYEKFEDAKKWVEVAKEQLNDSFILDTEGQLYKHWVNSLLSKNSNVNLDEVVNVIEMALKSMDCFRAEQRAAKSEMDIINNSGYFGEVEVGCRLLKLLSTLEIFPPTKNGVNRELLQYLLTDHIPDIVRKPWYRFHNRLKGLHKNIYNALAWISEELSYFQTDKIDDDKQTVVEESRRNPHTWLMGRTKVFAEFFISQLLPSSDESESQALLNTFFRKMYIFKLGGGSPTAILSLRSDKKGHSAEEKLSEILTLYEGISEPGGLDDIDLINYIMCHIVLGCESPGSPRLLSLQRLRDLSKRFQSKNKSFPASAYFLLLLLFWPDNLVDREDDAGKDQILNIALQTLRRLQEIRIKNVPVRKKRTNVLFFMGHGPGLLKLLHRHQVEKLMKGPVNEWRLKWAYGIMVKSENAQRLLKTVSGWTEDGKVYVQGYSKQQRYEVVVLNQSSVPHGSENVTFYLAFSYAGLIAYDLKVQE</sequence>
<dbReference type="AGR" id="Xenbase:XB-GENE-6488962"/>
<evidence type="ECO:0000313" key="4">
    <source>
        <dbReference type="RefSeq" id="XP_018091031.1"/>
    </source>
</evidence>
<dbReference type="PANTHER" id="PTHR16155:SF3">
    <property type="entry name" value="STERILE ALPHA MOTIF DOMAIN-CONTAINING PROTEIN 9-LIKE"/>
    <property type="match status" value="1"/>
</dbReference>
<dbReference type="OMA" id="RNDIICI"/>